<dbReference type="EMBL" id="VEVO01000005">
    <property type="protein sequence ID" value="KAF0041690.1"/>
    <property type="molecule type" value="Genomic_DNA"/>
</dbReference>
<name>A0A6A4TD03_SCOMX</name>
<comment type="caution">
    <text evidence="2">The sequence shown here is derived from an EMBL/GenBank/DDBJ whole genome shotgun (WGS) entry which is preliminary data.</text>
</comment>
<feature type="region of interest" description="Disordered" evidence="1">
    <location>
        <begin position="1"/>
        <end position="20"/>
    </location>
</feature>
<proteinExistence type="predicted"/>
<accession>A0A6A4TD03</accession>
<evidence type="ECO:0000313" key="3">
    <source>
        <dbReference type="Proteomes" id="UP000438429"/>
    </source>
</evidence>
<protein>
    <submittedName>
        <fullName evidence="2">Uncharacterized protein</fullName>
    </submittedName>
</protein>
<gene>
    <name evidence="2" type="ORF">F2P81_005222</name>
</gene>
<sequence length="126" mass="13788">MAAAAAAAAGPAREVQTSKFERACEKRQRERRVPSWPFAFAAFSPDHVNTPPSVSAGDIQVTSSHFMSTGSETDERIPPPVCLQFSSKNCSSYREESSEGTFLTLTSFFHPDIREDSFLPSLLSVT</sequence>
<evidence type="ECO:0000256" key="1">
    <source>
        <dbReference type="SAM" id="MobiDB-lite"/>
    </source>
</evidence>
<evidence type="ECO:0000313" key="2">
    <source>
        <dbReference type="EMBL" id="KAF0041690.1"/>
    </source>
</evidence>
<reference evidence="2 3" key="1">
    <citation type="submission" date="2019-06" db="EMBL/GenBank/DDBJ databases">
        <title>Draft genomes of female and male turbot (Scophthalmus maximus).</title>
        <authorList>
            <person name="Xu H."/>
            <person name="Xu X.-W."/>
            <person name="Shao C."/>
            <person name="Chen S."/>
        </authorList>
    </citation>
    <scope>NUCLEOTIDE SEQUENCE [LARGE SCALE GENOMIC DNA]</scope>
    <source>
        <strain evidence="2">Ysfricsl-2016a</strain>
        <tissue evidence="2">Blood</tissue>
    </source>
</reference>
<dbReference type="AlphaFoldDB" id="A0A6A4TD03"/>
<dbReference type="Proteomes" id="UP000438429">
    <property type="component" value="Unassembled WGS sequence"/>
</dbReference>
<organism evidence="2 3">
    <name type="scientific">Scophthalmus maximus</name>
    <name type="common">Turbot</name>
    <name type="synonym">Psetta maxima</name>
    <dbReference type="NCBI Taxonomy" id="52904"/>
    <lineage>
        <taxon>Eukaryota</taxon>
        <taxon>Metazoa</taxon>
        <taxon>Chordata</taxon>
        <taxon>Craniata</taxon>
        <taxon>Vertebrata</taxon>
        <taxon>Euteleostomi</taxon>
        <taxon>Actinopterygii</taxon>
        <taxon>Neopterygii</taxon>
        <taxon>Teleostei</taxon>
        <taxon>Neoteleostei</taxon>
        <taxon>Acanthomorphata</taxon>
        <taxon>Carangaria</taxon>
        <taxon>Pleuronectiformes</taxon>
        <taxon>Pleuronectoidei</taxon>
        <taxon>Scophthalmidae</taxon>
        <taxon>Scophthalmus</taxon>
    </lineage>
</organism>